<gene>
    <name evidence="1" type="ORF">LCGC14_0375780</name>
</gene>
<comment type="caution">
    <text evidence="1">The sequence shown here is derived from an EMBL/GenBank/DDBJ whole genome shotgun (WGS) entry which is preliminary data.</text>
</comment>
<dbReference type="EMBL" id="LAZR01000302">
    <property type="protein sequence ID" value="KKN75870.1"/>
    <property type="molecule type" value="Genomic_DNA"/>
</dbReference>
<evidence type="ECO:0000313" key="1">
    <source>
        <dbReference type="EMBL" id="KKN75870.1"/>
    </source>
</evidence>
<protein>
    <submittedName>
        <fullName evidence="1">Uncharacterized protein</fullName>
    </submittedName>
</protein>
<organism evidence="1">
    <name type="scientific">marine sediment metagenome</name>
    <dbReference type="NCBI Taxonomy" id="412755"/>
    <lineage>
        <taxon>unclassified sequences</taxon>
        <taxon>metagenomes</taxon>
        <taxon>ecological metagenomes</taxon>
    </lineage>
</organism>
<reference evidence="1" key="1">
    <citation type="journal article" date="2015" name="Nature">
        <title>Complex archaea that bridge the gap between prokaryotes and eukaryotes.</title>
        <authorList>
            <person name="Spang A."/>
            <person name="Saw J.H."/>
            <person name="Jorgensen S.L."/>
            <person name="Zaremba-Niedzwiedzka K."/>
            <person name="Martijn J."/>
            <person name="Lind A.E."/>
            <person name="van Eijk R."/>
            <person name="Schleper C."/>
            <person name="Guy L."/>
            <person name="Ettema T.J."/>
        </authorList>
    </citation>
    <scope>NUCLEOTIDE SEQUENCE</scope>
</reference>
<sequence length="164" mass="18893">MDRVNTKTHCRYCTEELTIDKKRNCKVCLSCNPPRANVAPPPKSKNNFIDVKVTEERVREIFKELFSGDAVRLIVRDELENWHIQRPPVTKKDSVELTVEKLQEVAKEIKSHEATGNFEISVSQEMFNDSNWRAKAKELGIPLFQRTKQDVLKDIEAKLAAVNV</sequence>
<accession>A0A0F9T3N9</accession>
<dbReference type="AlphaFoldDB" id="A0A0F9T3N9"/>
<proteinExistence type="predicted"/>
<name>A0A0F9T3N9_9ZZZZ</name>